<accession>A0A6J2YUJ7</accession>
<dbReference type="AlphaFoldDB" id="A0A6J2YUJ7"/>
<gene>
    <name evidence="11" type="primary">LOC115890778</name>
</gene>
<evidence type="ECO:0000256" key="5">
    <source>
        <dbReference type="ARBA" id="ARBA00022989"/>
    </source>
</evidence>
<dbReference type="GeneID" id="115890778"/>
<keyword evidence="8" id="KW-0325">Glycoprotein</keyword>
<dbReference type="RefSeq" id="XP_030766972.1">
    <property type="nucleotide sequence ID" value="XM_030911112.1"/>
</dbReference>
<evidence type="ECO:0000313" key="11">
    <source>
        <dbReference type="RefSeq" id="XP_030766972.1"/>
    </source>
</evidence>
<keyword evidence="3 9" id="KW-0812">Transmembrane</keyword>
<dbReference type="InterPro" id="IPR027417">
    <property type="entry name" value="P-loop_NTPase"/>
</dbReference>
<dbReference type="Gene3D" id="3.40.50.300">
    <property type="entry name" value="P-loop containing nucleotide triphosphate hydrolases"/>
    <property type="match status" value="1"/>
</dbReference>
<dbReference type="InParanoid" id="A0A6J2YUJ7"/>
<sequence length="337" mass="39394">MIRRRRLKTQLYLIIIFAIVSGGILYSNIKLNRETYNSDVINFNLNNLPKKALLSVRNTPNSSSTTEVYYAPSSSTKKKYVTKSMNELGKMDEINKYFLFLNWMTGSGAEMLVFLLEKIQGMNSFKHVRLKGKQILSSHQQETLIDDMNEIRRSMAVPLSFDRNVYFVNFTFFERQSPTYLGLVRHPIAKVVSQSIWRNNTDIAECLLKNQNNCTSKIDSKNFTIPWFCGFDPRCMIINSDWALKQAKENVNRFYPVVGVLEQFDNTLKVLEHKLPQFFKGANNIFNATLIDIFKNKKEPEISKSMENTLREPLKNELEFYIWIKKRLENQIMDIET</sequence>
<dbReference type="OrthoDB" id="10019582at2759"/>
<proteinExistence type="predicted"/>
<keyword evidence="5 9" id="KW-1133">Transmembrane helix</keyword>
<evidence type="ECO:0000256" key="3">
    <source>
        <dbReference type="ARBA" id="ARBA00022692"/>
    </source>
</evidence>
<keyword evidence="7 9" id="KW-0472">Membrane</keyword>
<comment type="subcellular location">
    <subcellularLocation>
        <location evidence="1">Golgi apparatus membrane</location>
        <topology evidence="1">Single-pass type II membrane protein</topology>
    </subcellularLocation>
</comment>
<evidence type="ECO:0000256" key="8">
    <source>
        <dbReference type="ARBA" id="ARBA00023180"/>
    </source>
</evidence>
<name>A0A6J2YUJ7_SITOR</name>
<feature type="transmembrane region" description="Helical" evidence="9">
    <location>
        <begin position="12"/>
        <end position="29"/>
    </location>
</feature>
<keyword evidence="4" id="KW-0735">Signal-anchor</keyword>
<evidence type="ECO:0000256" key="2">
    <source>
        <dbReference type="ARBA" id="ARBA00022679"/>
    </source>
</evidence>
<evidence type="ECO:0000256" key="6">
    <source>
        <dbReference type="ARBA" id="ARBA00023034"/>
    </source>
</evidence>
<dbReference type="Proteomes" id="UP000504635">
    <property type="component" value="Unplaced"/>
</dbReference>
<protein>
    <submittedName>
        <fullName evidence="11">Uronyl 2-sulfotransferase-like</fullName>
    </submittedName>
</protein>
<dbReference type="InterPro" id="IPR007734">
    <property type="entry name" value="Heparan_SO4_2-O-STrfase"/>
</dbReference>
<dbReference type="PANTHER" id="PTHR12129:SF15">
    <property type="entry name" value="URONYL 2-SULFOTRANSFERASE"/>
    <property type="match status" value="1"/>
</dbReference>
<evidence type="ECO:0000256" key="9">
    <source>
        <dbReference type="SAM" id="Phobius"/>
    </source>
</evidence>
<dbReference type="GO" id="GO:0000139">
    <property type="term" value="C:Golgi membrane"/>
    <property type="evidence" value="ECO:0007669"/>
    <property type="project" value="UniProtKB-SubCell"/>
</dbReference>
<dbReference type="GO" id="GO:0008146">
    <property type="term" value="F:sulfotransferase activity"/>
    <property type="evidence" value="ECO:0007669"/>
    <property type="project" value="InterPro"/>
</dbReference>
<reference evidence="11" key="1">
    <citation type="submission" date="2025-08" db="UniProtKB">
        <authorList>
            <consortium name="RefSeq"/>
        </authorList>
    </citation>
    <scope>IDENTIFICATION</scope>
    <source>
        <tissue evidence="11">Gonads</tissue>
    </source>
</reference>
<keyword evidence="2" id="KW-0808">Transferase</keyword>
<organism evidence="10 11">
    <name type="scientific">Sitophilus oryzae</name>
    <name type="common">Rice weevil</name>
    <name type="synonym">Curculio oryzae</name>
    <dbReference type="NCBI Taxonomy" id="7048"/>
    <lineage>
        <taxon>Eukaryota</taxon>
        <taxon>Metazoa</taxon>
        <taxon>Ecdysozoa</taxon>
        <taxon>Arthropoda</taxon>
        <taxon>Hexapoda</taxon>
        <taxon>Insecta</taxon>
        <taxon>Pterygota</taxon>
        <taxon>Neoptera</taxon>
        <taxon>Endopterygota</taxon>
        <taxon>Coleoptera</taxon>
        <taxon>Polyphaga</taxon>
        <taxon>Cucujiformia</taxon>
        <taxon>Curculionidae</taxon>
        <taxon>Dryophthorinae</taxon>
        <taxon>Sitophilus</taxon>
    </lineage>
</organism>
<dbReference type="KEGG" id="soy:115890778"/>
<dbReference type="PANTHER" id="PTHR12129">
    <property type="entry name" value="HEPARAN SULFATE 2-O-SULFOTRANSFERASE"/>
    <property type="match status" value="1"/>
</dbReference>
<evidence type="ECO:0000256" key="7">
    <source>
        <dbReference type="ARBA" id="ARBA00023136"/>
    </source>
</evidence>
<evidence type="ECO:0000256" key="4">
    <source>
        <dbReference type="ARBA" id="ARBA00022968"/>
    </source>
</evidence>
<evidence type="ECO:0000313" key="10">
    <source>
        <dbReference type="Proteomes" id="UP000504635"/>
    </source>
</evidence>
<evidence type="ECO:0000256" key="1">
    <source>
        <dbReference type="ARBA" id="ARBA00004323"/>
    </source>
</evidence>
<keyword evidence="6" id="KW-0333">Golgi apparatus</keyword>
<keyword evidence="10" id="KW-1185">Reference proteome</keyword>